<dbReference type="GO" id="GO:0004352">
    <property type="term" value="F:glutamate dehydrogenase (NAD+) activity"/>
    <property type="evidence" value="ECO:0007669"/>
    <property type="project" value="TreeGrafter"/>
</dbReference>
<organism evidence="3">
    <name type="scientific">marine sediment metagenome</name>
    <dbReference type="NCBI Taxonomy" id="412755"/>
    <lineage>
        <taxon>unclassified sequences</taxon>
        <taxon>metagenomes</taxon>
        <taxon>ecological metagenomes</taxon>
    </lineage>
</organism>
<feature type="non-terminal residue" evidence="3">
    <location>
        <position position="1"/>
    </location>
</feature>
<feature type="domain" description="Glutamate/phenylalanine/leucine/valine/L-tryptophan dehydrogenase C-terminal" evidence="2">
    <location>
        <begin position="1"/>
        <end position="114"/>
    </location>
</feature>
<evidence type="ECO:0000313" key="3">
    <source>
        <dbReference type="EMBL" id="GAG14965.1"/>
    </source>
</evidence>
<dbReference type="SUPFAM" id="SSF51735">
    <property type="entry name" value="NAD(P)-binding Rossmann-fold domains"/>
    <property type="match status" value="1"/>
</dbReference>
<dbReference type="InterPro" id="IPR006096">
    <property type="entry name" value="Glu/Leu/Phe/Val/Trp_DH_C"/>
</dbReference>
<proteinExistence type="predicted"/>
<dbReference type="EMBL" id="BARS01036376">
    <property type="protein sequence ID" value="GAG14965.1"/>
    <property type="molecule type" value="Genomic_DNA"/>
</dbReference>
<evidence type="ECO:0000256" key="1">
    <source>
        <dbReference type="ARBA" id="ARBA00023002"/>
    </source>
</evidence>
<dbReference type="Pfam" id="PF00208">
    <property type="entry name" value="ELFV_dehydrog"/>
    <property type="match status" value="1"/>
</dbReference>
<name>X0V9V3_9ZZZZ</name>
<sequence>TGQNAPEIKARIVAELANGPTTPEADEVLFQNNIFVIPDFLCNAGGVTVSYFEWVQSLYRYYWDENEVHQRLGEKMTKAFQAVLAESLKRKIHMRAAAYIVAVARVAEAMKLRGWV</sequence>
<comment type="caution">
    <text evidence="3">The sequence shown here is derived from an EMBL/GenBank/DDBJ whole genome shotgun (WGS) entry which is preliminary data.</text>
</comment>
<gene>
    <name evidence="3" type="ORF">S01H1_55931</name>
</gene>
<evidence type="ECO:0000259" key="2">
    <source>
        <dbReference type="SMART" id="SM00839"/>
    </source>
</evidence>
<dbReference type="SMART" id="SM00839">
    <property type="entry name" value="ELFV_dehydrog"/>
    <property type="match status" value="1"/>
</dbReference>
<dbReference type="Gene3D" id="3.40.50.720">
    <property type="entry name" value="NAD(P)-binding Rossmann-like Domain"/>
    <property type="match status" value="1"/>
</dbReference>
<dbReference type="InterPro" id="IPR036291">
    <property type="entry name" value="NAD(P)-bd_dom_sf"/>
</dbReference>
<keyword evidence="1" id="KW-0560">Oxidoreductase</keyword>
<reference evidence="3" key="1">
    <citation type="journal article" date="2014" name="Front. Microbiol.">
        <title>High frequency of phylogenetically diverse reductive dehalogenase-homologous genes in deep subseafloor sedimentary metagenomes.</title>
        <authorList>
            <person name="Kawai M."/>
            <person name="Futagami T."/>
            <person name="Toyoda A."/>
            <person name="Takaki Y."/>
            <person name="Nishi S."/>
            <person name="Hori S."/>
            <person name="Arai W."/>
            <person name="Tsubouchi T."/>
            <person name="Morono Y."/>
            <person name="Uchiyama I."/>
            <person name="Ito T."/>
            <person name="Fujiyama A."/>
            <person name="Inagaki F."/>
            <person name="Takami H."/>
        </authorList>
    </citation>
    <scope>NUCLEOTIDE SEQUENCE</scope>
    <source>
        <strain evidence="3">Expedition CK06-06</strain>
    </source>
</reference>
<dbReference type="AlphaFoldDB" id="X0V9V3"/>
<accession>X0V9V3</accession>
<dbReference type="PANTHER" id="PTHR11606">
    <property type="entry name" value="GLUTAMATE DEHYDROGENASE"/>
    <property type="match status" value="1"/>
</dbReference>
<dbReference type="PANTHER" id="PTHR11606:SF13">
    <property type="entry name" value="GLUTAMATE DEHYDROGENASE 1, MITOCHONDRIAL"/>
    <property type="match status" value="1"/>
</dbReference>
<protein>
    <recommendedName>
        <fullName evidence="2">Glutamate/phenylalanine/leucine/valine/L-tryptophan dehydrogenase C-terminal domain-containing protein</fullName>
    </recommendedName>
</protein>
<dbReference type="GO" id="GO:0006538">
    <property type="term" value="P:L-glutamate catabolic process"/>
    <property type="evidence" value="ECO:0007669"/>
    <property type="project" value="TreeGrafter"/>
</dbReference>